<dbReference type="Pfam" id="PF02540">
    <property type="entry name" value="NAD_synthase"/>
    <property type="match status" value="1"/>
</dbReference>
<dbReference type="PANTHER" id="PTHR23090:SF9">
    <property type="entry name" value="GLUTAMINE-DEPENDENT NAD(+) SYNTHETASE"/>
    <property type="match status" value="1"/>
</dbReference>
<feature type="domain" description="NAD/GMP synthase" evidence="8">
    <location>
        <begin position="31"/>
        <end position="278"/>
    </location>
</feature>
<dbReference type="EMBL" id="BAAADN010000037">
    <property type="protein sequence ID" value="GAA0466342.1"/>
    <property type="molecule type" value="Genomic_DNA"/>
</dbReference>
<reference evidence="9" key="1">
    <citation type="journal article" date="2014" name="Int. J. Syst. Evol. Microbiol.">
        <title>Complete genome sequence of Corynebacterium casei LMG S-19264T (=DSM 44701T), isolated from a smear-ripened cheese.</title>
        <authorList>
            <consortium name="US DOE Joint Genome Institute (JGI-PGF)"/>
            <person name="Walter F."/>
            <person name="Albersmeier A."/>
            <person name="Kalinowski J."/>
            <person name="Ruckert C."/>
        </authorList>
    </citation>
    <scope>NUCLEOTIDE SEQUENCE</scope>
    <source>
        <strain evidence="9">JCM 12289</strain>
    </source>
</reference>
<dbReference type="GeneID" id="71760389"/>
<comment type="pathway">
    <text evidence="1">Cofactor biosynthesis; NAD(+) biosynthesis.</text>
</comment>
<keyword evidence="5 6" id="KW-0520">NAD</keyword>
<evidence type="ECO:0000256" key="3">
    <source>
        <dbReference type="ARBA" id="ARBA00022741"/>
    </source>
</evidence>
<keyword evidence="2 6" id="KW-0436">Ligase</keyword>
<evidence type="ECO:0000259" key="8">
    <source>
        <dbReference type="Pfam" id="PF02540"/>
    </source>
</evidence>
<evidence type="ECO:0000256" key="5">
    <source>
        <dbReference type="ARBA" id="ARBA00023027"/>
    </source>
</evidence>
<keyword evidence="11" id="KW-1185">Reference proteome</keyword>
<name>A0AAX3AMX6_HALDO</name>
<gene>
    <name evidence="9" type="ORF">GCM10008985_24140</name>
    <name evidence="10" type="ORF">MUK72_01035</name>
</gene>
<comment type="similarity">
    <text evidence="6">Belongs to the NAD synthetase family.</text>
</comment>
<dbReference type="NCBIfam" id="NF010587">
    <property type="entry name" value="PRK13980.1"/>
    <property type="match status" value="1"/>
</dbReference>
<comment type="catalytic activity">
    <reaction evidence="7">
        <text>deamido-NAD(+) + NH4(+) + ATP = AMP + diphosphate + NAD(+) + H(+)</text>
        <dbReference type="Rhea" id="RHEA:21188"/>
        <dbReference type="ChEBI" id="CHEBI:15378"/>
        <dbReference type="ChEBI" id="CHEBI:28938"/>
        <dbReference type="ChEBI" id="CHEBI:30616"/>
        <dbReference type="ChEBI" id="CHEBI:33019"/>
        <dbReference type="ChEBI" id="CHEBI:57540"/>
        <dbReference type="ChEBI" id="CHEBI:58437"/>
        <dbReference type="ChEBI" id="CHEBI:456215"/>
        <dbReference type="EC" id="6.3.1.5"/>
    </reaction>
</comment>
<dbReference type="GO" id="GO:0004359">
    <property type="term" value="F:glutaminase activity"/>
    <property type="evidence" value="ECO:0007669"/>
    <property type="project" value="InterPro"/>
</dbReference>
<accession>A0AAX3AMX6</accession>
<dbReference type="GO" id="GO:0005737">
    <property type="term" value="C:cytoplasm"/>
    <property type="evidence" value="ECO:0007669"/>
    <property type="project" value="InterPro"/>
</dbReference>
<dbReference type="KEGG" id="hdo:MUK72_01035"/>
<dbReference type="GO" id="GO:0008795">
    <property type="term" value="F:NAD+ synthase activity"/>
    <property type="evidence" value="ECO:0007669"/>
    <property type="project" value="UniProtKB-EC"/>
</dbReference>
<dbReference type="SUPFAM" id="SSF52402">
    <property type="entry name" value="Adenine nucleotide alpha hydrolases-like"/>
    <property type="match status" value="1"/>
</dbReference>
<dbReference type="RefSeq" id="WP_244702904.1">
    <property type="nucleotide sequence ID" value="NZ_BAAADN010000037.1"/>
</dbReference>
<dbReference type="GO" id="GO:0009435">
    <property type="term" value="P:NAD+ biosynthetic process"/>
    <property type="evidence" value="ECO:0007669"/>
    <property type="project" value="InterPro"/>
</dbReference>
<dbReference type="InterPro" id="IPR014729">
    <property type="entry name" value="Rossmann-like_a/b/a_fold"/>
</dbReference>
<protein>
    <recommendedName>
        <fullName evidence="7">NH(3)-dependent NAD(+) synthetase</fullName>
        <ecNumber evidence="7">6.3.1.5</ecNumber>
    </recommendedName>
</protein>
<dbReference type="Proteomes" id="UP001500962">
    <property type="component" value="Unassembled WGS sequence"/>
</dbReference>
<dbReference type="Gene3D" id="3.40.50.620">
    <property type="entry name" value="HUPs"/>
    <property type="match status" value="1"/>
</dbReference>
<dbReference type="CDD" id="cd00553">
    <property type="entry name" value="NAD_synthase"/>
    <property type="match status" value="1"/>
</dbReference>
<dbReference type="InterPro" id="IPR022310">
    <property type="entry name" value="NAD/GMP_synthase"/>
</dbReference>
<reference evidence="9" key="3">
    <citation type="submission" date="2023-12" db="EMBL/GenBank/DDBJ databases">
        <authorList>
            <person name="Sun Q."/>
            <person name="Inoue M."/>
        </authorList>
    </citation>
    <scope>NUCLEOTIDE SEQUENCE</scope>
    <source>
        <strain evidence="9">JCM 12289</strain>
    </source>
</reference>
<keyword evidence="4 6" id="KW-0067">ATP-binding</keyword>
<evidence type="ECO:0000313" key="9">
    <source>
        <dbReference type="EMBL" id="GAA0466342.1"/>
    </source>
</evidence>
<dbReference type="InterPro" id="IPR003694">
    <property type="entry name" value="NAD_synthase"/>
</dbReference>
<evidence type="ECO:0000313" key="10">
    <source>
        <dbReference type="EMBL" id="UOO95316.1"/>
    </source>
</evidence>
<organism evidence="10 11">
    <name type="scientific">Halococcus dombrowskii</name>
    <dbReference type="NCBI Taxonomy" id="179637"/>
    <lineage>
        <taxon>Archaea</taxon>
        <taxon>Methanobacteriati</taxon>
        <taxon>Methanobacteriota</taxon>
        <taxon>Stenosarchaea group</taxon>
        <taxon>Halobacteria</taxon>
        <taxon>Halobacteriales</taxon>
        <taxon>Halococcaceae</taxon>
        <taxon>Halococcus</taxon>
    </lineage>
</organism>
<dbReference type="GO" id="GO:0003952">
    <property type="term" value="F:NAD+ synthase (glutamine-hydrolyzing) activity"/>
    <property type="evidence" value="ECO:0007669"/>
    <property type="project" value="InterPro"/>
</dbReference>
<dbReference type="EMBL" id="CP095005">
    <property type="protein sequence ID" value="UOO95316.1"/>
    <property type="molecule type" value="Genomic_DNA"/>
</dbReference>
<evidence type="ECO:0000256" key="6">
    <source>
        <dbReference type="RuleBase" id="RU003811"/>
    </source>
</evidence>
<evidence type="ECO:0000256" key="2">
    <source>
        <dbReference type="ARBA" id="ARBA00022598"/>
    </source>
</evidence>
<dbReference type="EC" id="6.3.1.5" evidence="7"/>
<evidence type="ECO:0000313" key="11">
    <source>
        <dbReference type="Proteomes" id="UP000830542"/>
    </source>
</evidence>
<evidence type="ECO:0000256" key="4">
    <source>
        <dbReference type="ARBA" id="ARBA00022840"/>
    </source>
</evidence>
<dbReference type="AlphaFoldDB" id="A0AAX3AMX6"/>
<dbReference type="Proteomes" id="UP000830542">
    <property type="component" value="Chromosome"/>
</dbReference>
<dbReference type="GO" id="GO:0005524">
    <property type="term" value="F:ATP binding"/>
    <property type="evidence" value="ECO:0007669"/>
    <property type="project" value="UniProtKB-KW"/>
</dbReference>
<sequence>MELSQRQPQLDAEITPLDLRFSSDELTAERERITSFIQAQVDRHDADGVVLGLSGGVDSTAVAHLAVEALGREAVHGLVLPRDVNSDANMSDAERVAVDLGIRYDVVDIDPIMDELLAIDAGESASDEDDWANRFVGNTSARVRMTVNYLVANKENKLVLGTGNRVELSLGYVTKYGDGGVDCNPIGNCYKQQVRQLAADLGADEELVQKTPTGGMVDYETDEEEIGVEYDTIDAIVALTVDGNVATAAAAEIADTTPEVVEHIQELHRDNEHKRTAPPMPTDAN</sequence>
<dbReference type="NCBIfam" id="TIGR00552">
    <property type="entry name" value="nadE"/>
    <property type="match status" value="1"/>
</dbReference>
<evidence type="ECO:0000256" key="1">
    <source>
        <dbReference type="ARBA" id="ARBA00004790"/>
    </source>
</evidence>
<evidence type="ECO:0000256" key="7">
    <source>
        <dbReference type="RuleBase" id="RU003812"/>
    </source>
</evidence>
<proteinExistence type="inferred from homology"/>
<dbReference type="PANTHER" id="PTHR23090">
    <property type="entry name" value="NH 3 /GLUTAMINE-DEPENDENT NAD + SYNTHETASE"/>
    <property type="match status" value="1"/>
</dbReference>
<keyword evidence="3 6" id="KW-0547">Nucleotide-binding</keyword>
<reference evidence="10" key="2">
    <citation type="submission" date="2022-04" db="EMBL/GenBank/DDBJ databases">
        <title>Sequencing and genomic assembly of Halococcus dombrowskii.</title>
        <authorList>
            <person name="Lim S.W."/>
            <person name="MacLea K.S."/>
        </authorList>
    </citation>
    <scope>NUCLEOTIDE SEQUENCE</scope>
    <source>
        <strain evidence="10">H4</strain>
    </source>
</reference>